<dbReference type="RefSeq" id="WP_014805213.1">
    <property type="nucleotide sequence ID" value="NC_018020.1"/>
</dbReference>
<proteinExistence type="predicted"/>
<protein>
    <submittedName>
        <fullName evidence="2">Uncharacterized protein</fullName>
    </submittedName>
</protein>
<evidence type="ECO:0000313" key="3">
    <source>
        <dbReference type="Proteomes" id="UP000006048"/>
    </source>
</evidence>
<dbReference type="PATRIC" id="fig|869212.3.peg.4146"/>
<keyword evidence="1" id="KW-0732">Signal</keyword>
<dbReference type="OrthoDB" id="9178605at2"/>
<organism evidence="2 3">
    <name type="scientific">Turneriella parva (strain ATCC BAA-1111 / DSM 21527 / NCTC 11395 / H)</name>
    <name type="common">Leptospira parva</name>
    <dbReference type="NCBI Taxonomy" id="869212"/>
    <lineage>
        <taxon>Bacteria</taxon>
        <taxon>Pseudomonadati</taxon>
        <taxon>Spirochaetota</taxon>
        <taxon>Spirochaetia</taxon>
        <taxon>Leptospirales</taxon>
        <taxon>Leptospiraceae</taxon>
        <taxon>Turneriella</taxon>
    </lineage>
</organism>
<feature type="signal peptide" evidence="1">
    <location>
        <begin position="1"/>
        <end position="18"/>
    </location>
</feature>
<evidence type="ECO:0000313" key="2">
    <source>
        <dbReference type="EMBL" id="AFM14738.1"/>
    </source>
</evidence>
<accession>I4BBT1</accession>
<dbReference type="EMBL" id="CP002959">
    <property type="protein sequence ID" value="AFM14738.1"/>
    <property type="molecule type" value="Genomic_DNA"/>
</dbReference>
<gene>
    <name evidence="2" type="ordered locus">Turpa_4105</name>
</gene>
<keyword evidence="3" id="KW-1185">Reference proteome</keyword>
<dbReference type="KEGG" id="tpx:Turpa_4105"/>
<dbReference type="AlphaFoldDB" id="I4BBT1"/>
<sequence>MFRLAALLVCLAPAAVFAAQPKGAAPDPIGVYRQVPDNLISLDQRHKFIEWDYGLDAYYSSVGMIMNFTDKPIENVGEASETNVYKNLLLSPLVPRYAILEASVNPMPVAGVVVREHAFDFYQRAQVGGESFNLIRSATRGFQEPYAVSLFLGRVVRYQPLARTPEEKEKNKKSGYQSSLGYTGYLVSYGSHHIKDNELYDDHWVELEWKVKGDQLFTLQKMQWNYRIGVKLHNNPFISDVAFIGFKRNRLDYTADAWDFLANSGFEYRIDFKIGNLKPVRQYFEVNKKWPVKRLAAFAVALGFTWESDSLYSGPLDSYPGGENFQVLLRPNVEF</sequence>
<evidence type="ECO:0000256" key="1">
    <source>
        <dbReference type="SAM" id="SignalP"/>
    </source>
</evidence>
<name>I4BBT1_TURPD</name>
<dbReference type="Proteomes" id="UP000006048">
    <property type="component" value="Chromosome"/>
</dbReference>
<dbReference type="HOGENOM" id="CLU_930422_0_0_12"/>
<feature type="chain" id="PRO_5003686132" evidence="1">
    <location>
        <begin position="19"/>
        <end position="335"/>
    </location>
</feature>
<dbReference type="STRING" id="869212.Turpa_4105"/>
<reference evidence="2 3" key="1">
    <citation type="submission" date="2012-06" db="EMBL/GenBank/DDBJ databases">
        <title>The complete chromosome of genome of Turneriella parva DSM 21527.</title>
        <authorList>
            <consortium name="US DOE Joint Genome Institute (JGI-PGF)"/>
            <person name="Lucas S."/>
            <person name="Han J."/>
            <person name="Lapidus A."/>
            <person name="Bruce D."/>
            <person name="Goodwin L."/>
            <person name="Pitluck S."/>
            <person name="Peters L."/>
            <person name="Kyrpides N."/>
            <person name="Mavromatis K."/>
            <person name="Ivanova N."/>
            <person name="Mikhailova N."/>
            <person name="Chertkov O."/>
            <person name="Detter J.C."/>
            <person name="Tapia R."/>
            <person name="Han C."/>
            <person name="Land M."/>
            <person name="Hauser L."/>
            <person name="Markowitz V."/>
            <person name="Cheng J.-F."/>
            <person name="Hugenholtz P."/>
            <person name="Woyke T."/>
            <person name="Wu D."/>
            <person name="Gronow S."/>
            <person name="Wellnitz S."/>
            <person name="Brambilla E."/>
            <person name="Klenk H.-P."/>
            <person name="Eisen J.A."/>
        </authorList>
    </citation>
    <scope>NUCLEOTIDE SEQUENCE [LARGE SCALE GENOMIC DNA]</scope>
    <source>
        <strain evidence="3">ATCC BAA-1111 / DSM 21527 / NCTC 11395 / H</strain>
    </source>
</reference>